<proteinExistence type="predicted"/>
<name>A0ABU7RBU2_9ACTN</name>
<comment type="caution">
    <text evidence="3">The sequence shown here is derived from an EMBL/GenBank/DDBJ whole genome shotgun (WGS) entry which is preliminary data.</text>
</comment>
<sequence length="370" mass="40560">MSTSVTSQSAADKDKETSAEQNPHATLRRVTLIVVPICIVLSLLGWLQMRDLDNGIVETYGRQQDSYVGIVLNEINLNGDRSTDEIINDILGTLHNSSGSYWAFSRGQTMLYVKDVTETNRYKGVSADTYFDSADAGSFLEGLSEGQIIHQRILLGNEEYLASGTLFEYDGSEYRLCLLTNVNVLLGNNAYLGARARMGTLWACGIVLFCVGMMVTANSVDRRRRERDSERTKVARLNEKLALQAERDRMMDLYSAREGAWNAGLLVRFAERLRARGVEGGAVLRVGCTTLEEALELLERCNQSLGGGVLRFHDAGDRGVTLLFAHGTPNDAVEAVNPLLQGDAHIVAAESLNGFLANADESGRDSHDGD</sequence>
<protein>
    <recommendedName>
        <fullName evidence="5">GGDEF domain-containing protein</fullName>
    </recommendedName>
</protein>
<feature type="compositionally biased region" description="Polar residues" evidence="1">
    <location>
        <begin position="1"/>
        <end position="10"/>
    </location>
</feature>
<feature type="transmembrane region" description="Helical" evidence="2">
    <location>
        <begin position="200"/>
        <end position="220"/>
    </location>
</feature>
<keyword evidence="2" id="KW-0812">Transmembrane</keyword>
<keyword evidence="2" id="KW-0472">Membrane</keyword>
<accession>A0ABU7RBU2</accession>
<organism evidence="3 4">
    <name type="scientific">Olsenella absiana</name>
    <dbReference type="NCBI Taxonomy" id="3115222"/>
    <lineage>
        <taxon>Bacteria</taxon>
        <taxon>Bacillati</taxon>
        <taxon>Actinomycetota</taxon>
        <taxon>Coriobacteriia</taxon>
        <taxon>Coriobacteriales</taxon>
        <taxon>Atopobiaceae</taxon>
        <taxon>Olsenella</taxon>
    </lineage>
</organism>
<dbReference type="EMBL" id="JAZGJQ010000012">
    <property type="protein sequence ID" value="MEE6148076.1"/>
    <property type="molecule type" value="Genomic_DNA"/>
</dbReference>
<evidence type="ECO:0008006" key="5">
    <source>
        <dbReference type="Google" id="ProtNLM"/>
    </source>
</evidence>
<reference evidence="3 4" key="1">
    <citation type="submission" date="2024-01" db="EMBL/GenBank/DDBJ databases">
        <title>Description of Olsenella sp. nov., isolated from pig feces.</title>
        <authorList>
            <person name="Chang Y.-H."/>
        </authorList>
    </citation>
    <scope>NUCLEOTIDE SEQUENCE [LARGE SCALE GENOMIC DNA]</scope>
    <source>
        <strain evidence="3 4">YH-ols2223</strain>
    </source>
</reference>
<evidence type="ECO:0000313" key="4">
    <source>
        <dbReference type="Proteomes" id="UP001332931"/>
    </source>
</evidence>
<evidence type="ECO:0000256" key="2">
    <source>
        <dbReference type="SAM" id="Phobius"/>
    </source>
</evidence>
<dbReference type="Proteomes" id="UP001332931">
    <property type="component" value="Unassembled WGS sequence"/>
</dbReference>
<dbReference type="RefSeq" id="WP_330958843.1">
    <property type="nucleotide sequence ID" value="NZ_JAZGJQ010000012.1"/>
</dbReference>
<evidence type="ECO:0000256" key="1">
    <source>
        <dbReference type="SAM" id="MobiDB-lite"/>
    </source>
</evidence>
<gene>
    <name evidence="3" type="ORF">VXJ25_08800</name>
</gene>
<keyword evidence="4" id="KW-1185">Reference proteome</keyword>
<keyword evidence="2" id="KW-1133">Transmembrane helix</keyword>
<evidence type="ECO:0000313" key="3">
    <source>
        <dbReference type="EMBL" id="MEE6148076.1"/>
    </source>
</evidence>
<feature type="region of interest" description="Disordered" evidence="1">
    <location>
        <begin position="1"/>
        <end position="22"/>
    </location>
</feature>
<feature type="transmembrane region" description="Helical" evidence="2">
    <location>
        <begin position="30"/>
        <end position="47"/>
    </location>
</feature>